<feature type="region of interest" description="Disordered" evidence="1">
    <location>
        <begin position="903"/>
        <end position="925"/>
    </location>
</feature>
<gene>
    <name evidence="4" type="ORF">DFQ59_10817</name>
</gene>
<protein>
    <submittedName>
        <fullName evidence="4">TraG-like protein</fullName>
    </submittedName>
</protein>
<dbReference type="AlphaFoldDB" id="A0A369C268"/>
<evidence type="ECO:0000259" key="3">
    <source>
        <dbReference type="Pfam" id="PF07916"/>
    </source>
</evidence>
<comment type="caution">
    <text evidence="4">The sequence shown here is derived from an EMBL/GenBank/DDBJ whole genome shotgun (WGS) entry which is preliminary data.</text>
</comment>
<sequence length="961" mass="102771">MNWEIFSYGNGEFLRLVFNGIAAIVGDGDFIAILKISGLVGLLWVMVEAAFRGRAVNLQWLLAVVLVVNVVLVPRTNVIITDRIDVTQSGVVGNVPLGLAMFAGGASKIGDWMTRAFETVFSLPDDIQYHKSGMLFGQYLVEASTRFEITDSRVAGNLAEFWQSCVFYDLLLGLYTWDDLLSATDTLEFLKGHTSQSRSYVHTDAAGSRDTVVCRVGANGVLGTEINATVDNARTYYGRKLVKAPDQAAAVARFAAAMPISYQYIAGLSMSAEQIIRQNALANSLRRGLTQFAARVDAGAAAQDFALARAEQERRTTFAAMGELAGRTLPLLRGIFESFIYAIFPVVLMLLILPAAAKVALTYLKALLWIQLWAPLYALLHFAMTFFSQFPAQSGLVLPTGYTALSMATHTALGQVMSDVSAVAGYLSLSIPMISYLVINQGGAMMASLAARVAGSYEAPVSKGADEASTGNISLGNTSLGNASWWQQNTSPSFRTGTTTITDPETGVTYTTTGAGAFMQVPQSDLPFSASISNAVKSNVQSQLSRSLQTAETQMADYSTNTAAVFNQMERFLHQAGSETAASDTWRHGEGATFRQEHGEVQRLQEEFGRTHGLDKKQATELLASAGLAIGSLDKMAPAEQQSFLSRLASKIPLSASVGLRGINQATLKQAWQDAVKFGEDTQYGRHWQAMEEAARSTAAQVSEKTGDSLAAELAGGLQRQEALRESAQASLQEARGWQESLARMEEQGVAFNAEAGMAVRQWAIGREMGMFAGPGMGSGARWTAQEIDHHLARAANGDLHSLGIIQHLAGGFIREQGLELAGVAAAPGPEGVRAAGEAALAGVRAQGAGIDNAGDFYARQAHAAGEEAGVPDEAGVTGRAETIREETEGRRAATADDVEAGRTKVDEGGRPIREEAREEADPETRVVTLGDVAPTTNQLITPSQRQWLSDKLGGGYKEEG</sequence>
<feature type="domain" description="TraG N-terminal Proteobacteria" evidence="3">
    <location>
        <begin position="4"/>
        <end position="458"/>
    </location>
</feature>
<dbReference type="Pfam" id="PF07916">
    <property type="entry name" value="TraG_N"/>
    <property type="match status" value="1"/>
</dbReference>
<proteinExistence type="predicted"/>
<feature type="transmembrane region" description="Helical" evidence="2">
    <location>
        <begin position="339"/>
        <end position="361"/>
    </location>
</feature>
<keyword evidence="2" id="KW-0812">Transmembrane</keyword>
<dbReference type="EMBL" id="QPJY01000008">
    <property type="protein sequence ID" value="RCX27989.1"/>
    <property type="molecule type" value="Genomic_DNA"/>
</dbReference>
<evidence type="ECO:0000313" key="5">
    <source>
        <dbReference type="Proteomes" id="UP000252707"/>
    </source>
</evidence>
<keyword evidence="2" id="KW-1133">Transmembrane helix</keyword>
<organism evidence="4 5">
    <name type="scientific">Thioalbus denitrificans</name>
    <dbReference type="NCBI Taxonomy" id="547122"/>
    <lineage>
        <taxon>Bacteria</taxon>
        <taxon>Pseudomonadati</taxon>
        <taxon>Pseudomonadota</taxon>
        <taxon>Gammaproteobacteria</taxon>
        <taxon>Chromatiales</taxon>
        <taxon>Ectothiorhodospiraceae</taxon>
        <taxon>Thioalbus</taxon>
    </lineage>
</organism>
<evidence type="ECO:0000313" key="4">
    <source>
        <dbReference type="EMBL" id="RCX27989.1"/>
    </source>
</evidence>
<dbReference type="InterPro" id="IPR012931">
    <property type="entry name" value="TraG_N_Proteobacteria"/>
</dbReference>
<dbReference type="RefSeq" id="WP_114280413.1">
    <property type="nucleotide sequence ID" value="NZ_QPJY01000008.1"/>
</dbReference>
<feature type="transmembrane region" description="Helical" evidence="2">
    <location>
        <begin position="368"/>
        <end position="390"/>
    </location>
</feature>
<keyword evidence="5" id="KW-1185">Reference proteome</keyword>
<dbReference type="OrthoDB" id="5555296at2"/>
<evidence type="ECO:0000256" key="2">
    <source>
        <dbReference type="SAM" id="Phobius"/>
    </source>
</evidence>
<evidence type="ECO:0000256" key="1">
    <source>
        <dbReference type="SAM" id="MobiDB-lite"/>
    </source>
</evidence>
<keyword evidence="2" id="KW-0472">Membrane</keyword>
<reference evidence="4 5" key="1">
    <citation type="submission" date="2018-07" db="EMBL/GenBank/DDBJ databases">
        <title>Genomic Encyclopedia of Type Strains, Phase IV (KMG-IV): sequencing the most valuable type-strain genomes for metagenomic binning, comparative biology and taxonomic classification.</title>
        <authorList>
            <person name="Goeker M."/>
        </authorList>
    </citation>
    <scope>NUCLEOTIDE SEQUENCE [LARGE SCALE GENOMIC DNA]</scope>
    <source>
        <strain evidence="4 5">DSM 26407</strain>
    </source>
</reference>
<name>A0A369C268_9GAMM</name>
<accession>A0A369C268</accession>
<dbReference type="Proteomes" id="UP000252707">
    <property type="component" value="Unassembled WGS sequence"/>
</dbReference>
<feature type="transmembrane region" description="Helical" evidence="2">
    <location>
        <begin position="20"/>
        <end position="45"/>
    </location>
</feature>
<feature type="compositionally biased region" description="Basic and acidic residues" evidence="1">
    <location>
        <begin position="903"/>
        <end position="917"/>
    </location>
</feature>
<feature type="transmembrane region" description="Helical" evidence="2">
    <location>
        <begin position="57"/>
        <end position="74"/>
    </location>
</feature>
<feature type="region of interest" description="Disordered" evidence="1">
    <location>
        <begin position="940"/>
        <end position="961"/>
    </location>
</feature>